<name>A0A8J3Z7W7_9ACTN</name>
<dbReference type="AlphaFoldDB" id="A0A8J3Z7W7"/>
<comment type="caution">
    <text evidence="1">The sequence shown here is derived from an EMBL/GenBank/DDBJ whole genome shotgun (WGS) entry which is preliminary data.</text>
</comment>
<keyword evidence="2" id="KW-1185">Reference proteome</keyword>
<gene>
    <name evidence="1" type="ORF">Vau01_043720</name>
</gene>
<dbReference type="SUPFAM" id="SSF74650">
    <property type="entry name" value="Galactose mutarotase-like"/>
    <property type="match status" value="1"/>
</dbReference>
<dbReference type="InterPro" id="IPR011013">
    <property type="entry name" value="Gal_mutarotase_sf_dom"/>
</dbReference>
<dbReference type="GO" id="GO:0005975">
    <property type="term" value="P:carbohydrate metabolic process"/>
    <property type="evidence" value="ECO:0007669"/>
    <property type="project" value="InterPro"/>
</dbReference>
<dbReference type="InterPro" id="IPR014718">
    <property type="entry name" value="GH-type_carb-bd"/>
</dbReference>
<evidence type="ECO:0008006" key="3">
    <source>
        <dbReference type="Google" id="ProtNLM"/>
    </source>
</evidence>
<protein>
    <recommendedName>
        <fullName evidence="3">Galactose mutarotase</fullName>
    </recommendedName>
</protein>
<accession>A0A8J3Z7W7</accession>
<dbReference type="Gene3D" id="2.70.98.10">
    <property type="match status" value="1"/>
</dbReference>
<dbReference type="GO" id="GO:0030246">
    <property type="term" value="F:carbohydrate binding"/>
    <property type="evidence" value="ECO:0007669"/>
    <property type="project" value="InterPro"/>
</dbReference>
<proteinExistence type="predicted"/>
<evidence type="ECO:0000313" key="2">
    <source>
        <dbReference type="Proteomes" id="UP000612585"/>
    </source>
</evidence>
<dbReference type="EMBL" id="BOPG01000027">
    <property type="protein sequence ID" value="GIJ56856.1"/>
    <property type="molecule type" value="Genomic_DNA"/>
</dbReference>
<dbReference type="GO" id="GO:0003824">
    <property type="term" value="F:catalytic activity"/>
    <property type="evidence" value="ECO:0007669"/>
    <property type="project" value="InterPro"/>
</dbReference>
<sequence>MHEVTVGGVPAVVLENERLRLTVLTGKGTDLVELNDKRNDRDYVWLSPTGVRAPADVAGGAGDDVAAFLDTYPGGWQEVLPNGGAPSRYQGAALAQHGEVANLPWDHAIVTDDADEVAVRFTVEARRMPLRLAKTMRLRRGEARFTVDEELTNLAPVPLDLMWGHHVTFGAPFLRPGCRIRLPDGISVIPHASSIDPQGRRRVAPGGPHRWPSVPADGGGTLDLSVAPAPGAPSDIVYLTGFADTGWYEVSDAGGGLRVEWDARVMPYLWMWQELGATVDHPWWGRAYVIGLEPFSSYPTDGLAAAVEGGTALRLAAGERLAFRLAAGIIDGDGDG</sequence>
<organism evidence="1 2">
    <name type="scientific">Virgisporangium aurantiacum</name>
    <dbReference type="NCBI Taxonomy" id="175570"/>
    <lineage>
        <taxon>Bacteria</taxon>
        <taxon>Bacillati</taxon>
        <taxon>Actinomycetota</taxon>
        <taxon>Actinomycetes</taxon>
        <taxon>Micromonosporales</taxon>
        <taxon>Micromonosporaceae</taxon>
        <taxon>Virgisporangium</taxon>
    </lineage>
</organism>
<reference evidence="1" key="1">
    <citation type="submission" date="2021-01" db="EMBL/GenBank/DDBJ databases">
        <title>Whole genome shotgun sequence of Virgisporangium aurantiacum NBRC 16421.</title>
        <authorList>
            <person name="Komaki H."/>
            <person name="Tamura T."/>
        </authorList>
    </citation>
    <scope>NUCLEOTIDE SEQUENCE</scope>
    <source>
        <strain evidence="1">NBRC 16421</strain>
    </source>
</reference>
<dbReference type="InterPro" id="IPR027839">
    <property type="entry name" value="DUF4432"/>
</dbReference>
<dbReference type="Pfam" id="PF14486">
    <property type="entry name" value="DUF4432"/>
    <property type="match status" value="1"/>
</dbReference>
<evidence type="ECO:0000313" key="1">
    <source>
        <dbReference type="EMBL" id="GIJ56856.1"/>
    </source>
</evidence>
<dbReference type="Proteomes" id="UP000612585">
    <property type="component" value="Unassembled WGS sequence"/>
</dbReference>